<dbReference type="STRING" id="945543.VIBR0546_21390"/>
<sequence>MAMFYLVVTLAGVLLPYGALVPWLLANGFDVPLLLSEAMVNPISVMAWLDVLVAAVALLAFILVDGARSQVRYRYLAVLGTLTIGVSCGLPLYLYLKEKQCHRRHLFNR</sequence>
<protein>
    <recommendedName>
        <fullName evidence="4">DUF2834 domain-containing protein</fullName>
    </recommendedName>
</protein>
<accession>E8LZY1</accession>
<keyword evidence="1" id="KW-0812">Transmembrane</keyword>
<dbReference type="EMBL" id="AEVS01000109">
    <property type="protein sequence ID" value="EGA63728.1"/>
    <property type="molecule type" value="Genomic_DNA"/>
</dbReference>
<feature type="transmembrane region" description="Helical" evidence="1">
    <location>
        <begin position="76"/>
        <end position="96"/>
    </location>
</feature>
<evidence type="ECO:0000256" key="1">
    <source>
        <dbReference type="SAM" id="Phobius"/>
    </source>
</evidence>
<dbReference type="OrthoDB" id="2619901at2"/>
<name>E8LZY1_9VIBR</name>
<dbReference type="AlphaFoldDB" id="E8LZY1"/>
<organism evidence="2 3">
    <name type="scientific">Vibrio brasiliensis LMG 20546</name>
    <dbReference type="NCBI Taxonomy" id="945543"/>
    <lineage>
        <taxon>Bacteria</taxon>
        <taxon>Pseudomonadati</taxon>
        <taxon>Pseudomonadota</taxon>
        <taxon>Gammaproteobacteria</taxon>
        <taxon>Vibrionales</taxon>
        <taxon>Vibrionaceae</taxon>
        <taxon>Vibrio</taxon>
        <taxon>Vibrio oreintalis group</taxon>
    </lineage>
</organism>
<dbReference type="Proteomes" id="UP000004371">
    <property type="component" value="Unassembled WGS sequence"/>
</dbReference>
<dbReference type="eggNOG" id="ENOG503307H">
    <property type="taxonomic scope" value="Bacteria"/>
</dbReference>
<dbReference type="Pfam" id="PF11196">
    <property type="entry name" value="DUF2834"/>
    <property type="match status" value="1"/>
</dbReference>
<dbReference type="InterPro" id="IPR021362">
    <property type="entry name" value="DUF2834"/>
</dbReference>
<keyword evidence="3" id="KW-1185">Reference proteome</keyword>
<feature type="transmembrane region" description="Helical" evidence="1">
    <location>
        <begin position="42"/>
        <end position="64"/>
    </location>
</feature>
<evidence type="ECO:0000313" key="3">
    <source>
        <dbReference type="Proteomes" id="UP000004371"/>
    </source>
</evidence>
<proteinExistence type="predicted"/>
<keyword evidence="1" id="KW-0472">Membrane</keyword>
<reference evidence="2 3" key="1">
    <citation type="journal article" date="2012" name="Int. J. Syst. Evol. Microbiol.">
        <title>Vibrio caribbeanicus sp. nov., isolated from the marine sponge Scleritoderma cyanea.</title>
        <authorList>
            <person name="Hoffmann M."/>
            <person name="Monday S.R."/>
            <person name="Allard M.W."/>
            <person name="Strain E.A."/>
            <person name="Whittaker P."/>
            <person name="Naum M."/>
            <person name="McCarthy P.J."/>
            <person name="Lopez J.V."/>
            <person name="Fischer M."/>
            <person name="Brown E.W."/>
        </authorList>
    </citation>
    <scope>NUCLEOTIDE SEQUENCE [LARGE SCALE GENOMIC DNA]</scope>
    <source>
        <strain evidence="2 3">LMG 20546</strain>
    </source>
</reference>
<evidence type="ECO:0008006" key="4">
    <source>
        <dbReference type="Google" id="ProtNLM"/>
    </source>
</evidence>
<gene>
    <name evidence="2" type="ORF">VIBR0546_21390</name>
</gene>
<evidence type="ECO:0000313" key="2">
    <source>
        <dbReference type="EMBL" id="EGA63728.1"/>
    </source>
</evidence>
<keyword evidence="1" id="KW-1133">Transmembrane helix</keyword>
<dbReference type="RefSeq" id="WP_006881396.1">
    <property type="nucleotide sequence ID" value="NZ_AEVS01000109.1"/>
</dbReference>
<comment type="caution">
    <text evidence="2">The sequence shown here is derived from an EMBL/GenBank/DDBJ whole genome shotgun (WGS) entry which is preliminary data.</text>
</comment>